<evidence type="ECO:0000313" key="4">
    <source>
        <dbReference type="EMBL" id="KAG2984891.1"/>
    </source>
</evidence>
<dbReference type="EMBL" id="RCMV01000924">
    <property type="protein sequence ID" value="KAG3211684.1"/>
    <property type="molecule type" value="Genomic_DNA"/>
</dbReference>
<dbReference type="CDD" id="cd00024">
    <property type="entry name" value="CD_CSD"/>
    <property type="match status" value="1"/>
</dbReference>
<dbReference type="Gene3D" id="2.40.50.40">
    <property type="match status" value="1"/>
</dbReference>
<dbReference type="EMBL" id="RCMI01000356">
    <property type="protein sequence ID" value="KAG2915381.1"/>
    <property type="molecule type" value="Genomic_DNA"/>
</dbReference>
<dbReference type="Proteomes" id="UP000760860">
    <property type="component" value="Unassembled WGS sequence"/>
</dbReference>
<dbReference type="OrthoDB" id="102625at2759"/>
<dbReference type="InterPro" id="IPR016197">
    <property type="entry name" value="Chromo-like_dom_sf"/>
</dbReference>
<evidence type="ECO:0000313" key="2">
    <source>
        <dbReference type="EMBL" id="KAG2915381.1"/>
    </source>
</evidence>
<dbReference type="Proteomes" id="UP000697107">
    <property type="component" value="Unassembled WGS sequence"/>
</dbReference>
<accession>A0A329SMC7</accession>
<dbReference type="SUPFAM" id="SSF54160">
    <property type="entry name" value="Chromo domain-like"/>
    <property type="match status" value="1"/>
</dbReference>
<dbReference type="EMBL" id="MJFZ01000102">
    <property type="protein sequence ID" value="RAW37825.1"/>
    <property type="molecule type" value="Genomic_DNA"/>
</dbReference>
<protein>
    <recommendedName>
        <fullName evidence="8">Chromo domain-containing protein</fullName>
    </recommendedName>
</protein>
<organism evidence="6 7">
    <name type="scientific">Phytophthora cactorum</name>
    <dbReference type="NCBI Taxonomy" id="29920"/>
    <lineage>
        <taxon>Eukaryota</taxon>
        <taxon>Sar</taxon>
        <taxon>Stramenopiles</taxon>
        <taxon>Oomycota</taxon>
        <taxon>Peronosporomycetes</taxon>
        <taxon>Peronosporales</taxon>
        <taxon>Peronosporaceae</taxon>
        <taxon>Phytophthora</taxon>
    </lineage>
</organism>
<evidence type="ECO:0000313" key="5">
    <source>
        <dbReference type="EMBL" id="KAG3211684.1"/>
    </source>
</evidence>
<dbReference type="AlphaFoldDB" id="A0A329SMC7"/>
<evidence type="ECO:0000313" key="3">
    <source>
        <dbReference type="EMBL" id="KAG2926194.1"/>
    </source>
</evidence>
<name>A0A329SMC7_9STRA</name>
<dbReference type="Proteomes" id="UP000251314">
    <property type="component" value="Unassembled WGS sequence"/>
</dbReference>
<evidence type="ECO:0000313" key="6">
    <source>
        <dbReference type="EMBL" id="RAW37825.1"/>
    </source>
</evidence>
<evidence type="ECO:0000313" key="1">
    <source>
        <dbReference type="EMBL" id="KAG2858941.1"/>
    </source>
</evidence>
<dbReference type="EMBL" id="RCMG01000234">
    <property type="protein sequence ID" value="KAG2858941.1"/>
    <property type="molecule type" value="Genomic_DNA"/>
</dbReference>
<reference evidence="6 7" key="1">
    <citation type="submission" date="2018-01" db="EMBL/GenBank/DDBJ databases">
        <title>Draft genome of the strawberry crown rot pathogen Phytophthora cactorum.</title>
        <authorList>
            <person name="Armitage A.D."/>
            <person name="Lysoe E."/>
            <person name="Nellist C.F."/>
            <person name="Harrison R.J."/>
            <person name="Brurberg M.B."/>
        </authorList>
    </citation>
    <scope>NUCLEOTIDE SEQUENCE [LARGE SCALE GENOMIC DNA]</scope>
    <source>
        <strain evidence="6 7">10300</strain>
    </source>
</reference>
<dbReference type="Proteomes" id="UP000735874">
    <property type="component" value="Unassembled WGS sequence"/>
</dbReference>
<comment type="caution">
    <text evidence="6">The sequence shown here is derived from an EMBL/GenBank/DDBJ whole genome shotgun (WGS) entry which is preliminary data.</text>
</comment>
<evidence type="ECO:0000313" key="7">
    <source>
        <dbReference type="Proteomes" id="UP000251314"/>
    </source>
</evidence>
<dbReference type="EMBL" id="RCMK01000482">
    <property type="protein sequence ID" value="KAG2926194.1"/>
    <property type="molecule type" value="Genomic_DNA"/>
</dbReference>
<keyword evidence="7" id="KW-1185">Reference proteome</keyword>
<evidence type="ECO:0008006" key="8">
    <source>
        <dbReference type="Google" id="ProtNLM"/>
    </source>
</evidence>
<dbReference type="Proteomes" id="UP000736787">
    <property type="component" value="Unassembled WGS sequence"/>
</dbReference>
<dbReference type="EMBL" id="RCML01000223">
    <property type="protein sequence ID" value="KAG2984891.1"/>
    <property type="molecule type" value="Genomic_DNA"/>
</dbReference>
<reference evidence="5" key="2">
    <citation type="submission" date="2018-05" db="EMBL/GenBank/DDBJ databases">
        <title>Effector identification in a new, highly contiguous assembly of the strawberry crown rot pathogen Phytophthora cactorum.</title>
        <authorList>
            <person name="Armitage A.D."/>
            <person name="Nellist C.F."/>
            <person name="Bates H."/>
            <person name="Vickerstaff R.J."/>
            <person name="Harrison R.J."/>
        </authorList>
    </citation>
    <scope>NUCLEOTIDE SEQUENCE</scope>
    <source>
        <strain evidence="1">15-7</strain>
        <strain evidence="2">4032</strain>
        <strain evidence="3">4040</strain>
        <strain evidence="4">P415</strain>
        <strain evidence="5">P421</strain>
    </source>
</reference>
<sequence length="178" mass="20409">MPSIKPVKNAISSATEFKTLIMTVSKSYKIRVSDEAIRHLRLNMNTSVASAALLPEAIDVIISSPAKQNKRRYGLDDVRAWHVSPSPANDKVSDDEAECSSDEKLEGEKQHYVRKLLNWKRQNRKTYSLVDWEPTWEPREHLNKTLVAAFEKERRLLVLKTFIEDEAVKDTTLKSTKT</sequence>
<proteinExistence type="predicted"/>
<dbReference type="VEuPathDB" id="FungiDB:PC110_g5897"/>
<dbReference type="Proteomes" id="UP000774804">
    <property type="component" value="Unassembled WGS sequence"/>
</dbReference>
<gene>
    <name evidence="6" type="ORF">PC110_g5897</name>
    <name evidence="1" type="ORF">PC113_g9372</name>
    <name evidence="2" type="ORF">PC115_g11381</name>
    <name evidence="3" type="ORF">PC117_g14947</name>
    <name evidence="4" type="ORF">PC118_g8621</name>
    <name evidence="5" type="ORF">PC129_g17345</name>
</gene>